<keyword evidence="1" id="KW-0175">Coiled coil</keyword>
<evidence type="ECO:0000256" key="1">
    <source>
        <dbReference type="SAM" id="Coils"/>
    </source>
</evidence>
<comment type="caution">
    <text evidence="2">The sequence shown here is derived from an EMBL/GenBank/DDBJ whole genome shotgun (WGS) entry which is preliminary data.</text>
</comment>
<feature type="coiled-coil region" evidence="1">
    <location>
        <begin position="21"/>
        <end position="48"/>
    </location>
</feature>
<dbReference type="EMBL" id="JBHSNO010000001">
    <property type="protein sequence ID" value="MFC5587576.1"/>
    <property type="molecule type" value="Genomic_DNA"/>
</dbReference>
<gene>
    <name evidence="2" type="ORF">ACFPRA_01465</name>
</gene>
<reference evidence="3" key="1">
    <citation type="journal article" date="2019" name="Int. J. Syst. Evol. Microbiol.">
        <title>The Global Catalogue of Microorganisms (GCM) 10K type strain sequencing project: providing services to taxonomists for standard genome sequencing and annotation.</title>
        <authorList>
            <consortium name="The Broad Institute Genomics Platform"/>
            <consortium name="The Broad Institute Genome Sequencing Center for Infectious Disease"/>
            <person name="Wu L."/>
            <person name="Ma J."/>
        </authorList>
    </citation>
    <scope>NUCLEOTIDE SEQUENCE [LARGE SCALE GENOMIC DNA]</scope>
    <source>
        <strain evidence="3">CGMCC 4.1434</strain>
    </source>
</reference>
<evidence type="ECO:0000313" key="2">
    <source>
        <dbReference type="EMBL" id="MFC5587576.1"/>
    </source>
</evidence>
<evidence type="ECO:0000313" key="3">
    <source>
        <dbReference type="Proteomes" id="UP001596109"/>
    </source>
</evidence>
<accession>A0ABW0TDR0</accession>
<keyword evidence="3" id="KW-1185">Reference proteome</keyword>
<name>A0ABW0TDR0_9BACL</name>
<sequence length="50" mass="5870">MPNWINGGGFWLVQSTEPYNAERIKQEMEALEQQIQAAERYWAAQKERTA</sequence>
<dbReference type="RefSeq" id="WP_381429712.1">
    <property type="nucleotide sequence ID" value="NZ_JBHSNO010000001.1"/>
</dbReference>
<organism evidence="2 3">
    <name type="scientific">Sporosarcina soli</name>
    <dbReference type="NCBI Taxonomy" id="334736"/>
    <lineage>
        <taxon>Bacteria</taxon>
        <taxon>Bacillati</taxon>
        <taxon>Bacillota</taxon>
        <taxon>Bacilli</taxon>
        <taxon>Bacillales</taxon>
        <taxon>Caryophanaceae</taxon>
        <taxon>Sporosarcina</taxon>
    </lineage>
</organism>
<protein>
    <submittedName>
        <fullName evidence="2">Uncharacterized protein</fullName>
    </submittedName>
</protein>
<proteinExistence type="predicted"/>
<dbReference type="Proteomes" id="UP001596109">
    <property type="component" value="Unassembled WGS sequence"/>
</dbReference>